<keyword evidence="2" id="KW-0812">Transmembrane</keyword>
<keyword evidence="2" id="KW-0472">Membrane</keyword>
<feature type="region of interest" description="Disordered" evidence="1">
    <location>
        <begin position="63"/>
        <end position="119"/>
    </location>
</feature>
<reference evidence="3 4" key="1">
    <citation type="submission" date="2019-05" db="EMBL/GenBank/DDBJ databases">
        <title>Sporisorium graminicola CBS 10092 draft sequencing and annotation.</title>
        <authorList>
            <person name="Solano-Gonzalez S."/>
            <person name="Caddick M.X."/>
            <person name="Darby A."/>
        </authorList>
    </citation>
    <scope>NUCLEOTIDE SEQUENCE [LARGE SCALE GENOMIC DNA]</scope>
    <source>
        <strain evidence="3 4">CBS 10092</strain>
    </source>
</reference>
<keyword evidence="2" id="KW-1133">Transmembrane helix</keyword>
<accession>A0A4U7KPI9</accession>
<sequence length="387" mass="40228">MAITLQTVLPQKVLPRAPSPNASSPNPGIRSTITQFIPASPDASLDNDPLTALTQEPALIGSALADGGSSTRLDSMRASSNGSQDRNDTSSAVPRLKSPKLGSSDGRKSMSAGAGSRRGIAHSSRILGVDKNAKEAIALSQLTNGKVDVSFEGTVDVSFEGTVDDGRSKGKGKGKGKAHDGDINESGTSQTPLFDIDLESGQPTASSSSNTSRAGRLLQMRSHSMPWIKSKSKSGSVPAYQGSADHTPNAAAPAPDSRDDSLDFHRPPKTYNHPRADYSGDVDGEDDDYHAESGVFDADREQLLHGGGDDAGRPGYFAPDDRSFGYNSLGGGAGLSGFGGAVGFEALTWREGGWMVLSAIAVAILMAVAILISIDVIDWPGDGIGKY</sequence>
<name>A0A4U7KPI9_9BASI</name>
<proteinExistence type="predicted"/>
<dbReference type="AlphaFoldDB" id="A0A4U7KPI9"/>
<feature type="region of interest" description="Disordered" evidence="1">
    <location>
        <begin position="14"/>
        <end position="49"/>
    </location>
</feature>
<comment type="caution">
    <text evidence="3">The sequence shown here is derived from an EMBL/GenBank/DDBJ whole genome shotgun (WGS) entry which is preliminary data.</text>
</comment>
<dbReference type="GeneID" id="40727863"/>
<dbReference type="OrthoDB" id="3366645at2759"/>
<evidence type="ECO:0000313" key="4">
    <source>
        <dbReference type="Proteomes" id="UP000306050"/>
    </source>
</evidence>
<gene>
    <name evidence="3" type="ORF">EX895_004968</name>
</gene>
<feature type="transmembrane region" description="Helical" evidence="2">
    <location>
        <begin position="354"/>
        <end position="377"/>
    </location>
</feature>
<feature type="compositionally biased region" description="Basic and acidic residues" evidence="1">
    <location>
        <begin position="256"/>
        <end position="266"/>
    </location>
</feature>
<organism evidence="3 4">
    <name type="scientific">Sporisorium graminicola</name>
    <dbReference type="NCBI Taxonomy" id="280036"/>
    <lineage>
        <taxon>Eukaryota</taxon>
        <taxon>Fungi</taxon>
        <taxon>Dikarya</taxon>
        <taxon>Basidiomycota</taxon>
        <taxon>Ustilaginomycotina</taxon>
        <taxon>Ustilaginomycetes</taxon>
        <taxon>Ustilaginales</taxon>
        <taxon>Ustilaginaceae</taxon>
        <taxon>Sporisorium</taxon>
    </lineage>
</organism>
<feature type="region of interest" description="Disordered" evidence="1">
    <location>
        <begin position="159"/>
        <end position="291"/>
    </location>
</feature>
<dbReference type="KEGG" id="sgra:EX895_004968"/>
<dbReference type="Proteomes" id="UP000306050">
    <property type="component" value="Chromosome SGRAM_5"/>
</dbReference>
<protein>
    <submittedName>
        <fullName evidence="3">Uncharacterized protein</fullName>
    </submittedName>
</protein>
<dbReference type="RefSeq" id="XP_029738128.1">
    <property type="nucleotide sequence ID" value="XM_029885562.1"/>
</dbReference>
<keyword evidence="4" id="KW-1185">Reference proteome</keyword>
<evidence type="ECO:0000256" key="1">
    <source>
        <dbReference type="SAM" id="MobiDB-lite"/>
    </source>
</evidence>
<feature type="compositionally biased region" description="Polar residues" evidence="1">
    <location>
        <begin position="201"/>
        <end position="213"/>
    </location>
</feature>
<evidence type="ECO:0000313" key="3">
    <source>
        <dbReference type="EMBL" id="TKY86143.1"/>
    </source>
</evidence>
<evidence type="ECO:0000256" key="2">
    <source>
        <dbReference type="SAM" id="Phobius"/>
    </source>
</evidence>
<feature type="compositionally biased region" description="Acidic residues" evidence="1">
    <location>
        <begin position="280"/>
        <end position="289"/>
    </location>
</feature>
<dbReference type="EMBL" id="SRRM01000018">
    <property type="protein sequence ID" value="TKY86143.1"/>
    <property type="molecule type" value="Genomic_DNA"/>
</dbReference>
<feature type="compositionally biased region" description="Polar residues" evidence="1">
    <location>
        <begin position="68"/>
        <end position="92"/>
    </location>
</feature>